<keyword evidence="1" id="KW-0862">Zinc</keyword>
<keyword evidence="1" id="KW-0479">Metal-binding</keyword>
<evidence type="ECO:0000256" key="2">
    <source>
        <dbReference type="SAM" id="SignalP"/>
    </source>
</evidence>
<evidence type="ECO:0000313" key="4">
    <source>
        <dbReference type="Ensembl" id="ENSAZOP00000030017.1"/>
    </source>
</evidence>
<feature type="domain" description="CCHC-type" evidence="3">
    <location>
        <begin position="14"/>
        <end position="29"/>
    </location>
</feature>
<dbReference type="Pfam" id="PF00098">
    <property type="entry name" value="zf-CCHC"/>
    <property type="match status" value="1"/>
</dbReference>
<reference evidence="4" key="1">
    <citation type="submission" date="2025-08" db="UniProtKB">
        <authorList>
            <consortium name="Ensembl"/>
        </authorList>
    </citation>
    <scope>IDENTIFICATION</scope>
</reference>
<feature type="chain" id="PRO_5034697365" description="CCHC-type domain-containing protein" evidence="2">
    <location>
        <begin position="21"/>
        <end position="75"/>
    </location>
</feature>
<dbReference type="Gene3D" id="4.10.60.10">
    <property type="entry name" value="Zinc finger, CCHC-type"/>
    <property type="match status" value="1"/>
</dbReference>
<dbReference type="Ensembl" id="ENSAZOT00000032126.1">
    <property type="protein sequence ID" value="ENSAZOP00000030017.1"/>
    <property type="gene ID" value="ENSAZOG00000018759.1"/>
</dbReference>
<reference evidence="4" key="2">
    <citation type="submission" date="2025-09" db="UniProtKB">
        <authorList>
            <consortium name="Ensembl"/>
        </authorList>
    </citation>
    <scope>IDENTIFICATION</scope>
</reference>
<accession>A0A8B9VV79</accession>
<feature type="signal peptide" evidence="2">
    <location>
        <begin position="1"/>
        <end position="20"/>
    </location>
</feature>
<dbReference type="InterPro" id="IPR036875">
    <property type="entry name" value="Znf_CCHC_sf"/>
</dbReference>
<keyword evidence="1" id="KW-0863">Zinc-finger</keyword>
<proteinExistence type="predicted"/>
<keyword evidence="2" id="KW-0732">Signal</keyword>
<protein>
    <recommendedName>
        <fullName evidence="3">CCHC-type domain-containing protein</fullName>
    </recommendedName>
</protein>
<evidence type="ECO:0000313" key="5">
    <source>
        <dbReference type="Proteomes" id="UP000694549"/>
    </source>
</evidence>
<evidence type="ECO:0000259" key="3">
    <source>
        <dbReference type="PROSITE" id="PS50158"/>
    </source>
</evidence>
<name>A0A8B9VV79_9AVES</name>
<dbReference type="Proteomes" id="UP000694549">
    <property type="component" value="Unplaced"/>
</dbReference>
<keyword evidence="5" id="KW-1185">Reference proteome</keyword>
<sequence>MVTVCTAIVNMMACFKCGQAGHVTANCPQLGGPPTGLPPCQNRPRGLCWVCGKKGHFYYKKCLSSCPLLSQPVGV</sequence>
<dbReference type="SMART" id="SM00343">
    <property type="entry name" value="ZnF_C2HC"/>
    <property type="match status" value="2"/>
</dbReference>
<dbReference type="GO" id="GO:0003676">
    <property type="term" value="F:nucleic acid binding"/>
    <property type="evidence" value="ECO:0007669"/>
    <property type="project" value="InterPro"/>
</dbReference>
<organism evidence="4 5">
    <name type="scientific">Anas zonorhyncha</name>
    <name type="common">Eastern spot-billed duck</name>
    <dbReference type="NCBI Taxonomy" id="75864"/>
    <lineage>
        <taxon>Eukaryota</taxon>
        <taxon>Metazoa</taxon>
        <taxon>Chordata</taxon>
        <taxon>Craniata</taxon>
        <taxon>Vertebrata</taxon>
        <taxon>Euteleostomi</taxon>
        <taxon>Archelosauria</taxon>
        <taxon>Archosauria</taxon>
        <taxon>Dinosauria</taxon>
        <taxon>Saurischia</taxon>
        <taxon>Theropoda</taxon>
        <taxon>Coelurosauria</taxon>
        <taxon>Aves</taxon>
        <taxon>Neognathae</taxon>
        <taxon>Galloanserae</taxon>
        <taxon>Anseriformes</taxon>
        <taxon>Anatidae</taxon>
        <taxon>Anatinae</taxon>
        <taxon>Anas</taxon>
    </lineage>
</organism>
<dbReference type="InterPro" id="IPR001878">
    <property type="entry name" value="Znf_CCHC"/>
</dbReference>
<dbReference type="GO" id="GO:0008270">
    <property type="term" value="F:zinc ion binding"/>
    <property type="evidence" value="ECO:0007669"/>
    <property type="project" value="UniProtKB-KW"/>
</dbReference>
<evidence type="ECO:0000256" key="1">
    <source>
        <dbReference type="PROSITE-ProRule" id="PRU00047"/>
    </source>
</evidence>
<dbReference type="AlphaFoldDB" id="A0A8B9VV79"/>
<dbReference type="PROSITE" id="PS50158">
    <property type="entry name" value="ZF_CCHC"/>
    <property type="match status" value="1"/>
</dbReference>
<dbReference type="SUPFAM" id="SSF57756">
    <property type="entry name" value="Retrovirus zinc finger-like domains"/>
    <property type="match status" value="1"/>
</dbReference>